<gene>
    <name evidence="1" type="ORF">DARMORV10_A05P40100.1</name>
</gene>
<name>A0A816U2P0_BRANA</name>
<evidence type="ECO:0000313" key="1">
    <source>
        <dbReference type="EMBL" id="CAF2102593.1"/>
    </source>
</evidence>
<sequence>MLKLGFYYRYKIVCRDPRRVGAPPINDSPLIWFLSHNDAVSFFILQFSSLFNRLSFFLSLLSKFKTIYFSFSFITFLSLRSCPIPKGTLLPFLRFS</sequence>
<protein>
    <submittedName>
        <fullName evidence="1">(rape) hypothetical protein</fullName>
    </submittedName>
</protein>
<reference evidence="1" key="1">
    <citation type="submission" date="2021-01" db="EMBL/GenBank/DDBJ databases">
        <authorList>
            <consortium name="Genoscope - CEA"/>
            <person name="William W."/>
        </authorList>
    </citation>
    <scope>NUCLEOTIDE SEQUENCE</scope>
</reference>
<organism evidence="1">
    <name type="scientific">Brassica napus</name>
    <name type="common">Rape</name>
    <dbReference type="NCBI Taxonomy" id="3708"/>
    <lineage>
        <taxon>Eukaryota</taxon>
        <taxon>Viridiplantae</taxon>
        <taxon>Streptophyta</taxon>
        <taxon>Embryophyta</taxon>
        <taxon>Tracheophyta</taxon>
        <taxon>Spermatophyta</taxon>
        <taxon>Magnoliopsida</taxon>
        <taxon>eudicotyledons</taxon>
        <taxon>Gunneridae</taxon>
        <taxon>Pentapetalae</taxon>
        <taxon>rosids</taxon>
        <taxon>malvids</taxon>
        <taxon>Brassicales</taxon>
        <taxon>Brassicaceae</taxon>
        <taxon>Brassiceae</taxon>
        <taxon>Brassica</taxon>
    </lineage>
</organism>
<accession>A0A816U2P0</accession>
<dbReference type="EMBL" id="HG994359">
    <property type="protein sequence ID" value="CAF2102593.1"/>
    <property type="molecule type" value="Genomic_DNA"/>
</dbReference>
<dbReference type="Proteomes" id="UP001295469">
    <property type="component" value="Chromosome A05"/>
</dbReference>
<dbReference type="AlphaFoldDB" id="A0A816U2P0"/>
<proteinExistence type="predicted"/>